<evidence type="ECO:0000256" key="9">
    <source>
        <dbReference type="RuleBase" id="RU362035"/>
    </source>
</evidence>
<evidence type="ECO:0000256" key="10">
    <source>
        <dbReference type="SAM" id="MobiDB-lite"/>
    </source>
</evidence>
<dbReference type="Pfam" id="PF07565">
    <property type="entry name" value="Band_3_cyto"/>
    <property type="match status" value="1"/>
</dbReference>
<keyword evidence="4" id="KW-1003">Cell membrane</keyword>
<feature type="compositionally biased region" description="Gly residues" evidence="10">
    <location>
        <begin position="226"/>
        <end position="237"/>
    </location>
</feature>
<feature type="transmembrane region" description="Helical" evidence="9">
    <location>
        <begin position="571"/>
        <end position="590"/>
    </location>
</feature>
<feature type="transmembrane region" description="Helical" evidence="9">
    <location>
        <begin position="611"/>
        <end position="635"/>
    </location>
</feature>
<evidence type="ECO:0000259" key="12">
    <source>
        <dbReference type="Pfam" id="PF07565"/>
    </source>
</evidence>
<dbReference type="InterPro" id="IPR003020">
    <property type="entry name" value="HCO3_transpt_euk"/>
</dbReference>
<dbReference type="FunFam" id="3.40.930.10:FF:000020">
    <property type="entry name" value="Anion exchange protein"/>
    <property type="match status" value="1"/>
</dbReference>
<protein>
    <recommendedName>
        <fullName evidence="9">Anion exchange protein</fullName>
    </recommendedName>
</protein>
<evidence type="ECO:0000256" key="7">
    <source>
        <dbReference type="ARBA" id="ARBA00023065"/>
    </source>
</evidence>
<dbReference type="GO" id="GO:0008510">
    <property type="term" value="F:sodium:bicarbonate symporter activity"/>
    <property type="evidence" value="ECO:0007669"/>
    <property type="project" value="TreeGrafter"/>
</dbReference>
<comment type="caution">
    <text evidence="9">Lacks conserved residue(s) required for the propagation of feature annotation.</text>
</comment>
<evidence type="ECO:0000256" key="4">
    <source>
        <dbReference type="ARBA" id="ARBA00022475"/>
    </source>
</evidence>
<dbReference type="GO" id="GO:0008509">
    <property type="term" value="F:monoatomic anion transmembrane transporter activity"/>
    <property type="evidence" value="ECO:0007669"/>
    <property type="project" value="InterPro"/>
</dbReference>
<dbReference type="Gene3D" id="3.40.930.10">
    <property type="entry name" value="Mannitol-specific EII, Chain A"/>
    <property type="match status" value="1"/>
</dbReference>
<dbReference type="Proteomes" id="UP001152795">
    <property type="component" value="Unassembled WGS sequence"/>
</dbReference>
<name>A0A7D9I9W7_PARCT</name>
<dbReference type="PANTHER" id="PTHR11453:SF36">
    <property type="entry name" value="ANION EXCHANGE PROTEIN"/>
    <property type="match status" value="1"/>
</dbReference>
<dbReference type="InterPro" id="IPR003024">
    <property type="entry name" value="Na/HCO3_transpt"/>
</dbReference>
<evidence type="ECO:0000256" key="5">
    <source>
        <dbReference type="ARBA" id="ARBA00022692"/>
    </source>
</evidence>
<dbReference type="NCBIfam" id="TIGR00834">
    <property type="entry name" value="ae"/>
    <property type="match status" value="1"/>
</dbReference>
<keyword evidence="7 9" id="KW-0406">Ion transport</keyword>
<organism evidence="13 14">
    <name type="scientific">Paramuricea clavata</name>
    <name type="common">Red gorgonian</name>
    <name type="synonym">Violescent sea-whip</name>
    <dbReference type="NCBI Taxonomy" id="317549"/>
    <lineage>
        <taxon>Eukaryota</taxon>
        <taxon>Metazoa</taxon>
        <taxon>Cnidaria</taxon>
        <taxon>Anthozoa</taxon>
        <taxon>Octocorallia</taxon>
        <taxon>Malacalcyonacea</taxon>
        <taxon>Plexauridae</taxon>
        <taxon>Paramuricea</taxon>
    </lineage>
</organism>
<keyword evidence="5 9" id="KW-0812">Transmembrane</keyword>
<evidence type="ECO:0000256" key="1">
    <source>
        <dbReference type="ARBA" id="ARBA00004554"/>
    </source>
</evidence>
<evidence type="ECO:0000313" key="13">
    <source>
        <dbReference type="EMBL" id="CAB4000589.1"/>
    </source>
</evidence>
<feature type="transmembrane region" description="Helical" evidence="9">
    <location>
        <begin position="317"/>
        <end position="347"/>
    </location>
</feature>
<dbReference type="GO" id="GO:0005452">
    <property type="term" value="F:solute:inorganic anion antiporter activity"/>
    <property type="evidence" value="ECO:0007669"/>
    <property type="project" value="InterPro"/>
</dbReference>
<reference evidence="13" key="1">
    <citation type="submission" date="2020-04" db="EMBL/GenBank/DDBJ databases">
        <authorList>
            <person name="Alioto T."/>
            <person name="Alioto T."/>
            <person name="Gomez Garrido J."/>
        </authorList>
    </citation>
    <scope>NUCLEOTIDE SEQUENCE</scope>
    <source>
        <strain evidence="13">A484AB</strain>
    </source>
</reference>
<keyword evidence="14" id="KW-1185">Reference proteome</keyword>
<dbReference type="FunFam" id="1.10.287.570:FF:000001">
    <property type="entry name" value="Anion exchange protein"/>
    <property type="match status" value="1"/>
</dbReference>
<feature type="compositionally biased region" description="Polar residues" evidence="10">
    <location>
        <begin position="201"/>
        <end position="213"/>
    </location>
</feature>
<dbReference type="PRINTS" id="PR01231">
    <property type="entry name" value="HCO3TRNSPORT"/>
</dbReference>
<feature type="non-terminal residue" evidence="13">
    <location>
        <position position="839"/>
    </location>
</feature>
<dbReference type="InterPro" id="IPR011531">
    <property type="entry name" value="HCO3_transpt-like_TM_dom"/>
</dbReference>
<evidence type="ECO:0000256" key="2">
    <source>
        <dbReference type="ARBA" id="ARBA00010993"/>
    </source>
</evidence>
<proteinExistence type="inferred from homology"/>
<keyword evidence="8 9" id="KW-0472">Membrane</keyword>
<feature type="transmembrane region" description="Helical" evidence="9">
    <location>
        <begin position="367"/>
        <end position="388"/>
    </location>
</feature>
<dbReference type="InterPro" id="IPR013769">
    <property type="entry name" value="Band3_cytoplasmic_dom"/>
</dbReference>
<dbReference type="PANTHER" id="PTHR11453">
    <property type="entry name" value="ANION EXCHANGE PROTEIN"/>
    <property type="match status" value="1"/>
</dbReference>
<dbReference type="SUPFAM" id="SSF55804">
    <property type="entry name" value="Phoshotransferase/anion transport protein"/>
    <property type="match status" value="1"/>
</dbReference>
<evidence type="ECO:0000259" key="11">
    <source>
        <dbReference type="Pfam" id="PF00955"/>
    </source>
</evidence>
<dbReference type="PRINTS" id="PR01232">
    <property type="entry name" value="NAHCO3TRSPRT"/>
</dbReference>
<feature type="transmembrane region" description="Helical" evidence="9">
    <location>
        <begin position="481"/>
        <end position="500"/>
    </location>
</feature>
<feature type="region of interest" description="Disordered" evidence="10">
    <location>
        <begin position="189"/>
        <end position="245"/>
    </location>
</feature>
<feature type="transmembrane region" description="Helical" evidence="9">
    <location>
        <begin position="671"/>
        <end position="690"/>
    </location>
</feature>
<feature type="domain" description="Bicarbonate transporter-like transmembrane" evidence="11">
    <location>
        <begin position="254"/>
        <end position="720"/>
    </location>
</feature>
<dbReference type="Pfam" id="PF00955">
    <property type="entry name" value="HCO3_cotransp"/>
    <property type="match status" value="1"/>
</dbReference>
<evidence type="ECO:0000256" key="8">
    <source>
        <dbReference type="ARBA" id="ARBA00023136"/>
    </source>
</evidence>
<accession>A0A7D9I9W7</accession>
<evidence type="ECO:0000313" key="14">
    <source>
        <dbReference type="Proteomes" id="UP001152795"/>
    </source>
</evidence>
<keyword evidence="3 9" id="KW-0813">Transport</keyword>
<comment type="caution">
    <text evidence="13">The sequence shown here is derived from an EMBL/GenBank/DDBJ whole genome shotgun (WGS) entry which is preliminary data.</text>
</comment>
<dbReference type="GO" id="GO:0051453">
    <property type="term" value="P:regulation of intracellular pH"/>
    <property type="evidence" value="ECO:0007669"/>
    <property type="project" value="TreeGrafter"/>
</dbReference>
<feature type="transmembrane region" description="Helical" evidence="9">
    <location>
        <begin position="697"/>
        <end position="713"/>
    </location>
</feature>
<dbReference type="InterPro" id="IPR016152">
    <property type="entry name" value="PTrfase/Anion_transptr"/>
</dbReference>
<feature type="domain" description="Band 3 cytoplasmic" evidence="12">
    <location>
        <begin position="65"/>
        <end position="191"/>
    </location>
</feature>
<keyword evidence="6 9" id="KW-1133">Transmembrane helix</keyword>
<comment type="similarity">
    <text evidence="2 9">Belongs to the anion exchanger (TC 2.A.31) family.</text>
</comment>
<dbReference type="GO" id="GO:0016323">
    <property type="term" value="C:basolateral plasma membrane"/>
    <property type="evidence" value="ECO:0007669"/>
    <property type="project" value="UniProtKB-SubCell"/>
</dbReference>
<comment type="subcellular location">
    <subcellularLocation>
        <location evidence="1">Basolateral cell membrane</location>
        <topology evidence="1">Multi-pass membrane protein</topology>
    </subcellularLocation>
    <subcellularLocation>
        <location evidence="9">Membrane</location>
        <topology evidence="9">Multi-pass membrane protein</topology>
    </subcellularLocation>
</comment>
<dbReference type="EMBL" id="CACRXK020003874">
    <property type="protein sequence ID" value="CAB4000589.1"/>
    <property type="molecule type" value="Genomic_DNA"/>
</dbReference>
<evidence type="ECO:0000256" key="3">
    <source>
        <dbReference type="ARBA" id="ARBA00022448"/>
    </source>
</evidence>
<sequence>MLFHIGDSYFYIPANGDNNGHDNNFGKSDTETRLQDMDTPDSNFPNVPTAVSLIAQDVAIEDISNDSDPELSKYDANFMKKIPPGAEGSMVLVGEADFLAKPVQAFVRLEDARVMGDLMEVPIPTRFLFFMLGPSGQPGRYHEVGRAIATLMSDEVFHDVAYKAACREDITAGIDEFLQQVTVLPPGEWDPSIRIEPPASVPSQENRRAQQYTCDGDRNGKENGVGAKGNGTSGGGGDDGDGDGNNELVKTGRFGGGLIMDIKRKAKCYKADFVDALNSQCLASVLFIYFACLAPIVTFGGVMETKTNKYMGAMEQLLAASIGGVLFSLFSGQPLTILGATGPMLVFEEILFNFCDKTQLDYMPFRMWIGLWTTLYCLILVVTDASALVRYFTRFTEESFATLIGLIFIYEGGHKLFELANQYPVPNDHVVSQSCECMRRSKVLVQGKEGKEIRMEWTPTNKTIYDCDINNFEAIQGDGCGGAVFLLSAILTFGTFFLVIKLKSFKTSRFFPTKVRKVVSDFAVIISVMIMVGVDAALKVGTPKLNIPTEFQPTNAEARGWIIPPLGKNPWWTMIAACIPALLTTILVFMDQQITAVIVNKREHKLKKGAGYHLDLTVVAIGIGICSILGLPWVVAATVLSLAHVQSLFVESTCTAPGERPKFLGVREQRVTGTLVFILVGLTVLMGKFLKYIPMPVLYGLFIYMGVSALKGVQGCYRLSAPKMFLTLGLQLMIFPKQTKWRKVWQDWSLAREYDVGIENFLVKNIFVLRAEIVTIFGSKMTLHSHVSLHPAEIISSNCFQVNLSTVKFESVVKGDKLKSRINTTQFLGCTWNQKNLKQ</sequence>
<dbReference type="AlphaFoldDB" id="A0A7D9I9W7"/>
<evidence type="ECO:0000256" key="6">
    <source>
        <dbReference type="ARBA" id="ARBA00022989"/>
    </source>
</evidence>
<gene>
    <name evidence="13" type="ORF">PACLA_8A086665</name>
</gene>
<dbReference type="Gene3D" id="1.10.287.570">
    <property type="entry name" value="Helical hairpin bin"/>
    <property type="match status" value="1"/>
</dbReference>
<feature type="transmembrane region" description="Helical" evidence="9">
    <location>
        <begin position="286"/>
        <end position="305"/>
    </location>
</feature>
<dbReference type="OrthoDB" id="1735926at2759"/>